<gene>
    <name evidence="14" type="ORF">D6J04_00290</name>
    <name evidence="13" type="ORF">DB745_06700</name>
    <name evidence="15" type="ORF">DIZ81_08295</name>
</gene>
<evidence type="ECO:0000313" key="14">
    <source>
        <dbReference type="EMBL" id="RJT49135.1"/>
    </source>
</evidence>
<proteinExistence type="inferred from homology"/>
<dbReference type="GO" id="GO:0003955">
    <property type="term" value="F:NAD(P)H dehydrogenase (quinone) activity"/>
    <property type="evidence" value="ECO:0007669"/>
    <property type="project" value="TreeGrafter"/>
</dbReference>
<dbReference type="InterPro" id="IPR004099">
    <property type="entry name" value="Pyr_nucl-diS_OxRdtase_dimer"/>
</dbReference>
<evidence type="ECO:0000256" key="7">
    <source>
        <dbReference type="ARBA" id="ARBA00023284"/>
    </source>
</evidence>
<dbReference type="RefSeq" id="WP_108293027.1">
    <property type="nucleotide sequence ID" value="NZ_CAAAIR010000001.1"/>
</dbReference>
<dbReference type="PANTHER" id="PTHR43014:SF2">
    <property type="entry name" value="MERCURIC REDUCTASE"/>
    <property type="match status" value="1"/>
</dbReference>
<evidence type="ECO:0000256" key="2">
    <source>
        <dbReference type="ARBA" id="ARBA00022630"/>
    </source>
</evidence>
<dbReference type="SUPFAM" id="SSF55424">
    <property type="entry name" value="FAD/NAD-linked reductases, dimerisation (C-terminal) domain"/>
    <property type="match status" value="1"/>
</dbReference>
<dbReference type="InterPro" id="IPR016156">
    <property type="entry name" value="FAD/NAD-linked_Rdtase_dimer_sf"/>
</dbReference>
<evidence type="ECO:0000256" key="10">
    <source>
        <dbReference type="RuleBase" id="RU003691"/>
    </source>
</evidence>
<comment type="similarity">
    <text evidence="1 10">Belongs to the class-I pyridine nucleotide-disulfide oxidoreductase family.</text>
</comment>
<dbReference type="EMBL" id="QFGG01000006">
    <property type="protein sequence ID" value="TID42650.1"/>
    <property type="molecule type" value="Genomic_DNA"/>
</dbReference>
<dbReference type="GO" id="GO:0016668">
    <property type="term" value="F:oxidoreductase activity, acting on a sulfur group of donors, NAD(P) as acceptor"/>
    <property type="evidence" value="ECO:0007669"/>
    <property type="project" value="InterPro"/>
</dbReference>
<organism evidence="14 17">
    <name type="scientific">Legionella taurinensis</name>
    <dbReference type="NCBI Taxonomy" id="70611"/>
    <lineage>
        <taxon>Bacteria</taxon>
        <taxon>Pseudomonadati</taxon>
        <taxon>Pseudomonadota</taxon>
        <taxon>Gammaproteobacteria</taxon>
        <taxon>Legionellales</taxon>
        <taxon>Legionellaceae</taxon>
        <taxon>Legionella</taxon>
    </lineage>
</organism>
<sequence>MNPLHCDTAIIGAGAAGLSLAAGLSQLGLNVILIEKGLMGGDCLNYGCVPSKALIACAKNFWQARHSQSLGLLHVSSPQEQLDFHQVMRHVHETIDTLAVHDSVARFESLGVNVIQAQARFIDKKTILAGDYAIKAKRIVIATGSSPAIPPIPGLDEVPYLTNETLFKLTELPRHLLVIGGGPIGCELAQAFAMLGSHVSLLESQVILNRDDAECAAIVRQSMENTGVHLYEGVEIHRITHEATGIRIAAQHHQKSLELNGSHLLVAAGRITPVDELGLEAAGIRCDGRHIAVNRMLRTSNRRVFAIGDAAGRLQFTHVANDHAGLVLKQIAFKLPVRLQENAIPWVTYTYPELAHVGLSEQDALQRPDHYRILKLDFKANDRANTDGKTQGLLKVIVTKKGTVSGVSLCTEDAGELIFPWILAVREQRSLRLFTDTIIPYPTRNELSKRLAGQFYAPKLFSPWVKKIVRMLSWF</sequence>
<keyword evidence="7 10" id="KW-0676">Redox-active center</keyword>
<dbReference type="GO" id="GO:0050660">
    <property type="term" value="F:flavin adenine dinucleotide binding"/>
    <property type="evidence" value="ECO:0007669"/>
    <property type="project" value="TreeGrafter"/>
</dbReference>
<dbReference type="Proteomes" id="UP000251035">
    <property type="component" value="Unassembled WGS sequence"/>
</dbReference>
<feature type="binding site" evidence="8">
    <location>
        <position position="52"/>
    </location>
    <ligand>
        <name>FAD</name>
        <dbReference type="ChEBI" id="CHEBI:57692"/>
    </ligand>
</feature>
<keyword evidence="2 10" id="KW-0285">Flavoprotein</keyword>
<dbReference type="InterPro" id="IPR001100">
    <property type="entry name" value="Pyr_nuc-diS_OxRdtase"/>
</dbReference>
<accession>A0A3A5LGX7</accession>
<dbReference type="InterPro" id="IPR023753">
    <property type="entry name" value="FAD/NAD-binding_dom"/>
</dbReference>
<evidence type="ECO:0000256" key="3">
    <source>
        <dbReference type="ARBA" id="ARBA00022827"/>
    </source>
</evidence>
<evidence type="ECO:0000256" key="4">
    <source>
        <dbReference type="ARBA" id="ARBA00022857"/>
    </source>
</evidence>
<dbReference type="Gene3D" id="3.30.390.30">
    <property type="match status" value="1"/>
</dbReference>
<name>A0A3A5LGX7_9GAMM</name>
<dbReference type="Gene3D" id="3.50.50.60">
    <property type="entry name" value="FAD/NAD(P)-binding domain"/>
    <property type="match status" value="2"/>
</dbReference>
<dbReference type="Pfam" id="PF07992">
    <property type="entry name" value="Pyr_redox_2"/>
    <property type="match status" value="1"/>
</dbReference>
<reference evidence="15 18" key="2">
    <citation type="submission" date="2018-04" db="EMBL/GenBank/DDBJ databases">
        <title>Whole genome sequence comparison of clinical and drinking water Legionella pneumophila isolates.</title>
        <authorList>
            <person name="Garner E."/>
        </authorList>
    </citation>
    <scope>NUCLEOTIDE SEQUENCE [LARGE SCALE GENOMIC DNA]</scope>
    <source>
        <strain evidence="15 18">WH02</strain>
    </source>
</reference>
<reference evidence="14 17" key="3">
    <citation type="submission" date="2018-09" db="EMBL/GenBank/DDBJ databases">
        <title>Draft genome sequences of Legionella taurinensis isolated from water samples.</title>
        <authorList>
            <person name="Chakeri A."/>
            <person name="Allerberger F."/>
            <person name="Kundi M."/>
            <person name="Ruppitsch W."/>
            <person name="Schmid D."/>
        </authorList>
    </citation>
    <scope>NUCLEOTIDE SEQUENCE [LARGE SCALE GENOMIC DNA]</scope>
    <source>
        <strain evidence="14 17">4570-18-6</strain>
    </source>
</reference>
<evidence type="ECO:0000256" key="8">
    <source>
        <dbReference type="PIRSR" id="PIRSR000350-3"/>
    </source>
</evidence>
<evidence type="ECO:0000259" key="12">
    <source>
        <dbReference type="Pfam" id="PF07992"/>
    </source>
</evidence>
<dbReference type="SUPFAM" id="SSF51905">
    <property type="entry name" value="FAD/NAD(P)-binding domain"/>
    <property type="match status" value="1"/>
</dbReference>
<evidence type="ECO:0000256" key="6">
    <source>
        <dbReference type="ARBA" id="ARBA00023157"/>
    </source>
</evidence>
<feature type="domain" description="Pyridine nucleotide-disulphide oxidoreductase dimerisation" evidence="11">
    <location>
        <begin position="344"/>
        <end position="447"/>
    </location>
</feature>
<dbReference type="Proteomes" id="UP000306421">
    <property type="component" value="Unassembled WGS sequence"/>
</dbReference>
<evidence type="ECO:0000313" key="18">
    <source>
        <dbReference type="Proteomes" id="UP000306421"/>
    </source>
</evidence>
<dbReference type="InterPro" id="IPR036188">
    <property type="entry name" value="FAD/NAD-bd_sf"/>
</dbReference>
<evidence type="ECO:0000256" key="9">
    <source>
        <dbReference type="PIRSR" id="PIRSR000350-4"/>
    </source>
</evidence>
<dbReference type="PRINTS" id="PR00411">
    <property type="entry name" value="PNDRDTASEI"/>
</dbReference>
<feature type="binding site" evidence="8">
    <location>
        <position position="269"/>
    </location>
    <ligand>
        <name>NAD(+)</name>
        <dbReference type="ChEBI" id="CHEBI:57540"/>
    </ligand>
</feature>
<comment type="caution">
    <text evidence="14">The sequence shown here is derived from an EMBL/GenBank/DDBJ whole genome shotgun (WGS) entry which is preliminary data.</text>
</comment>
<evidence type="ECO:0000259" key="11">
    <source>
        <dbReference type="Pfam" id="PF02852"/>
    </source>
</evidence>
<feature type="binding site" evidence="8">
    <location>
        <begin position="180"/>
        <end position="187"/>
    </location>
    <ligand>
        <name>NAD(+)</name>
        <dbReference type="ChEBI" id="CHEBI:57540"/>
    </ligand>
</feature>
<feature type="domain" description="FAD/NAD(P)-binding" evidence="12">
    <location>
        <begin position="7"/>
        <end position="324"/>
    </location>
</feature>
<protein>
    <submittedName>
        <fullName evidence="14">Dihydrolipoamide dehydrogenase</fullName>
    </submittedName>
</protein>
<keyword evidence="6" id="KW-1015">Disulfide bond</keyword>
<keyword evidence="3 8" id="KW-0274">FAD</keyword>
<evidence type="ECO:0000256" key="5">
    <source>
        <dbReference type="ARBA" id="ARBA00023002"/>
    </source>
</evidence>
<feature type="binding site" evidence="8">
    <location>
        <position position="309"/>
    </location>
    <ligand>
        <name>FAD</name>
        <dbReference type="ChEBI" id="CHEBI:57692"/>
    </ligand>
</feature>
<keyword evidence="5 10" id="KW-0560">Oxidoreductase</keyword>
<dbReference type="EMBL" id="QCXM01000005">
    <property type="protein sequence ID" value="PUT47918.1"/>
    <property type="molecule type" value="Genomic_DNA"/>
</dbReference>
<evidence type="ECO:0000313" key="16">
    <source>
        <dbReference type="Proteomes" id="UP000251035"/>
    </source>
</evidence>
<keyword evidence="4" id="KW-0521">NADP</keyword>
<evidence type="ECO:0000313" key="15">
    <source>
        <dbReference type="EMBL" id="TID42650.1"/>
    </source>
</evidence>
<comment type="cofactor">
    <cofactor evidence="8">
        <name>FAD</name>
        <dbReference type="ChEBI" id="CHEBI:57692"/>
    </cofactor>
    <text evidence="8">Binds 1 FAD per subunit.</text>
</comment>
<feature type="binding site" evidence="8">
    <location>
        <begin position="143"/>
        <end position="145"/>
    </location>
    <ligand>
        <name>FAD</name>
        <dbReference type="ChEBI" id="CHEBI:57692"/>
    </ligand>
</feature>
<evidence type="ECO:0000313" key="17">
    <source>
        <dbReference type="Proteomes" id="UP000270757"/>
    </source>
</evidence>
<keyword evidence="8" id="KW-0547">Nucleotide-binding</keyword>
<keyword evidence="16" id="KW-1185">Reference proteome</keyword>
<dbReference type="PIRSF" id="PIRSF000350">
    <property type="entry name" value="Mercury_reductase_MerA"/>
    <property type="match status" value="1"/>
</dbReference>
<dbReference type="PROSITE" id="PS00076">
    <property type="entry name" value="PYRIDINE_REDOX_1"/>
    <property type="match status" value="1"/>
</dbReference>
<dbReference type="PANTHER" id="PTHR43014">
    <property type="entry name" value="MERCURIC REDUCTASE"/>
    <property type="match status" value="1"/>
</dbReference>
<evidence type="ECO:0000256" key="1">
    <source>
        <dbReference type="ARBA" id="ARBA00007532"/>
    </source>
</evidence>
<dbReference type="GeneID" id="48948168"/>
<dbReference type="OrthoDB" id="9800167at2"/>
<evidence type="ECO:0000313" key="13">
    <source>
        <dbReference type="EMBL" id="PUT47918.1"/>
    </source>
</evidence>
<dbReference type="InterPro" id="IPR012999">
    <property type="entry name" value="Pyr_OxRdtase_I_AS"/>
</dbReference>
<dbReference type="PRINTS" id="PR00368">
    <property type="entry name" value="FADPNR"/>
</dbReference>
<feature type="binding site" evidence="8">
    <location>
        <position position="203"/>
    </location>
    <ligand>
        <name>NAD(+)</name>
        <dbReference type="ChEBI" id="CHEBI:57540"/>
    </ligand>
</feature>
<dbReference type="Pfam" id="PF02852">
    <property type="entry name" value="Pyr_redox_dim"/>
    <property type="match status" value="1"/>
</dbReference>
<keyword evidence="8" id="KW-0520">NAD</keyword>
<dbReference type="Proteomes" id="UP000270757">
    <property type="component" value="Unassembled WGS sequence"/>
</dbReference>
<dbReference type="EMBL" id="QZWB01000001">
    <property type="protein sequence ID" value="RJT49135.1"/>
    <property type="molecule type" value="Genomic_DNA"/>
</dbReference>
<reference evidence="13 16" key="1">
    <citation type="submission" date="2018-04" db="EMBL/GenBank/DDBJ databases">
        <title>Whole genome sequence comparison of clinical and drinking water Legionella pneumophila isolates associated with the Flint Water Crisis.</title>
        <authorList>
            <person name="Garner E."/>
            <person name="Brown C."/>
            <person name="Schwake O."/>
            <person name="Coil D."/>
            <person name="Jospin G."/>
            <person name="Eisen J."/>
            <person name="Edwards M."/>
            <person name="Pruden A."/>
        </authorList>
    </citation>
    <scope>NUCLEOTIDE SEQUENCE [LARGE SCALE GENOMIC DNA]</scope>
    <source>
        <strain evidence="13 16">Genessee03</strain>
    </source>
</reference>
<feature type="disulfide bond" description="Redox-active" evidence="9">
    <location>
        <begin position="43"/>
        <end position="48"/>
    </location>
</feature>
<dbReference type="AlphaFoldDB" id="A0A3A5LGX7"/>